<evidence type="ECO:0000256" key="2">
    <source>
        <dbReference type="ARBA" id="ARBA00022989"/>
    </source>
</evidence>
<dbReference type="InterPro" id="IPR011701">
    <property type="entry name" value="MFS"/>
</dbReference>
<keyword evidence="2 4" id="KW-1133">Transmembrane helix</keyword>
<organism evidence="5 6">
    <name type="scientific">Caldovatus sediminis</name>
    <dbReference type="NCBI Taxonomy" id="2041189"/>
    <lineage>
        <taxon>Bacteria</taxon>
        <taxon>Pseudomonadati</taxon>
        <taxon>Pseudomonadota</taxon>
        <taxon>Alphaproteobacteria</taxon>
        <taxon>Acetobacterales</taxon>
        <taxon>Roseomonadaceae</taxon>
        <taxon>Caldovatus</taxon>
    </lineage>
</organism>
<dbReference type="InterPro" id="IPR050327">
    <property type="entry name" value="Proton-linked_MCT"/>
</dbReference>
<feature type="transmembrane region" description="Helical" evidence="4">
    <location>
        <begin position="368"/>
        <end position="389"/>
    </location>
</feature>
<feature type="transmembrane region" description="Helical" evidence="4">
    <location>
        <begin position="51"/>
        <end position="72"/>
    </location>
</feature>
<feature type="transmembrane region" description="Helical" evidence="4">
    <location>
        <begin position="79"/>
        <end position="100"/>
    </location>
</feature>
<feature type="transmembrane region" description="Helical" evidence="4">
    <location>
        <begin position="106"/>
        <end position="132"/>
    </location>
</feature>
<evidence type="ECO:0000256" key="3">
    <source>
        <dbReference type="ARBA" id="ARBA00023136"/>
    </source>
</evidence>
<dbReference type="PANTHER" id="PTHR11360">
    <property type="entry name" value="MONOCARBOXYLATE TRANSPORTER"/>
    <property type="match status" value="1"/>
</dbReference>
<accession>A0A8J3EEK4</accession>
<sequence>MSARTAPAARRHVAAALLAVVVLNLPLGTVYAFSVFLRPMEAELAASRAELSFVFGLALVAFTVGMNLAPALYRLAPAWVLVVGCMAVSSAGMGLAASAAGTAGLAVGYGVLFGLGGGGAYVLLVQGVNLMLSGHRRQGLANGFIVSLFPIGAMIGAPLFGWALGAWGLRATLGGLAAALAAAGAVAAALVAASGMAVTAPAGGSAAPPERKASVFLRLWAAFFLAAAAGLMVLGQAAGMVEAYGGSKALALFATTAITGCIAAARIGGGWLADRFSAPGVMVGAHVLALCGGLLLLAAPGALASVATLAMIGMGYGLVSGSTAAAVAVYWGAAQYGRIAGRLYVAWCAAAVTLPVVAGRLFDLSGGYAGAVMIAVAGNALGVAVAASLPRRAGI</sequence>
<evidence type="ECO:0008006" key="7">
    <source>
        <dbReference type="Google" id="ProtNLM"/>
    </source>
</evidence>
<dbReference type="RefSeq" id="WP_188901929.1">
    <property type="nucleotide sequence ID" value="NZ_BMKS01000010.1"/>
</dbReference>
<reference evidence="5 6" key="1">
    <citation type="journal article" date="2014" name="Int. J. Syst. Evol. Microbiol.">
        <title>Complete genome sequence of Corynebacterium casei LMG S-19264T (=DSM 44701T), isolated from a smear-ripened cheese.</title>
        <authorList>
            <consortium name="US DOE Joint Genome Institute (JGI-PGF)"/>
            <person name="Walter F."/>
            <person name="Albersmeier A."/>
            <person name="Kalinowski J."/>
            <person name="Ruckert C."/>
        </authorList>
    </citation>
    <scope>NUCLEOTIDE SEQUENCE [LARGE SCALE GENOMIC DNA]</scope>
    <source>
        <strain evidence="5 6">CGMCC 1.16330</strain>
    </source>
</reference>
<feature type="transmembrane region" description="Helical" evidence="4">
    <location>
        <begin position="281"/>
        <end position="303"/>
    </location>
</feature>
<dbReference type="GO" id="GO:0022857">
    <property type="term" value="F:transmembrane transporter activity"/>
    <property type="evidence" value="ECO:0007669"/>
    <property type="project" value="InterPro"/>
</dbReference>
<feature type="transmembrane region" description="Helical" evidence="4">
    <location>
        <begin position="343"/>
        <end position="362"/>
    </location>
</feature>
<dbReference type="EMBL" id="BMKS01000010">
    <property type="protein sequence ID" value="GGG41727.1"/>
    <property type="molecule type" value="Genomic_DNA"/>
</dbReference>
<feature type="transmembrane region" description="Helical" evidence="4">
    <location>
        <begin position="144"/>
        <end position="164"/>
    </location>
</feature>
<protein>
    <recommendedName>
        <fullName evidence="7">MFS transporter</fullName>
    </recommendedName>
</protein>
<feature type="transmembrane region" description="Helical" evidence="4">
    <location>
        <begin position="249"/>
        <end position="269"/>
    </location>
</feature>
<evidence type="ECO:0000256" key="1">
    <source>
        <dbReference type="ARBA" id="ARBA00022692"/>
    </source>
</evidence>
<feature type="transmembrane region" description="Helical" evidence="4">
    <location>
        <begin position="215"/>
        <end position="237"/>
    </location>
</feature>
<dbReference type="Pfam" id="PF07690">
    <property type="entry name" value="MFS_1"/>
    <property type="match status" value="1"/>
</dbReference>
<evidence type="ECO:0000313" key="5">
    <source>
        <dbReference type="EMBL" id="GGG41727.1"/>
    </source>
</evidence>
<gene>
    <name evidence="5" type="ORF">GCM10010964_31570</name>
</gene>
<feature type="transmembrane region" description="Helical" evidence="4">
    <location>
        <begin position="309"/>
        <end position="331"/>
    </location>
</feature>
<evidence type="ECO:0000256" key="4">
    <source>
        <dbReference type="SAM" id="Phobius"/>
    </source>
</evidence>
<name>A0A8J3EEK4_9PROT</name>
<proteinExistence type="predicted"/>
<dbReference type="SUPFAM" id="SSF103473">
    <property type="entry name" value="MFS general substrate transporter"/>
    <property type="match status" value="1"/>
</dbReference>
<feature type="transmembrane region" description="Helical" evidence="4">
    <location>
        <begin position="176"/>
        <end position="203"/>
    </location>
</feature>
<dbReference type="Gene3D" id="1.20.1250.20">
    <property type="entry name" value="MFS general substrate transporter like domains"/>
    <property type="match status" value="2"/>
</dbReference>
<dbReference type="InterPro" id="IPR036259">
    <property type="entry name" value="MFS_trans_sf"/>
</dbReference>
<keyword evidence="1 4" id="KW-0812">Transmembrane</keyword>
<dbReference type="Proteomes" id="UP000597507">
    <property type="component" value="Unassembled WGS sequence"/>
</dbReference>
<dbReference type="AlphaFoldDB" id="A0A8J3EEK4"/>
<comment type="caution">
    <text evidence="5">The sequence shown here is derived from an EMBL/GenBank/DDBJ whole genome shotgun (WGS) entry which is preliminary data.</text>
</comment>
<keyword evidence="3 4" id="KW-0472">Membrane</keyword>
<keyword evidence="6" id="KW-1185">Reference proteome</keyword>
<evidence type="ECO:0000313" key="6">
    <source>
        <dbReference type="Proteomes" id="UP000597507"/>
    </source>
</evidence>